<dbReference type="Gene3D" id="3.40.50.300">
    <property type="entry name" value="P-loop containing nucleotide triphosphate hydrolases"/>
    <property type="match status" value="1"/>
</dbReference>
<dbReference type="GO" id="GO:0043531">
    <property type="term" value="F:ADP binding"/>
    <property type="evidence" value="ECO:0007669"/>
    <property type="project" value="InterPro"/>
</dbReference>
<accession>A0A8J3IWE6</accession>
<dbReference type="Gene3D" id="1.25.40.10">
    <property type="entry name" value="Tetratricopeptide repeat domain"/>
    <property type="match status" value="1"/>
</dbReference>
<dbReference type="SUPFAM" id="SSF52540">
    <property type="entry name" value="P-loop containing nucleoside triphosphate hydrolases"/>
    <property type="match status" value="1"/>
</dbReference>
<dbReference type="SMART" id="SM00220">
    <property type="entry name" value="S_TKc"/>
    <property type="match status" value="1"/>
</dbReference>
<protein>
    <recommendedName>
        <fullName evidence="4">Protein kinase domain-containing protein</fullName>
    </recommendedName>
</protein>
<dbReference type="InterPro" id="IPR008271">
    <property type="entry name" value="Ser/Thr_kinase_AS"/>
</dbReference>
<dbReference type="Proteomes" id="UP000597444">
    <property type="component" value="Unassembled WGS sequence"/>
</dbReference>
<dbReference type="AlphaFoldDB" id="A0A8J3IWE6"/>
<keyword evidence="2 3" id="KW-0067">ATP-binding</keyword>
<dbReference type="InterPro" id="IPR011009">
    <property type="entry name" value="Kinase-like_dom_sf"/>
</dbReference>
<dbReference type="InterPro" id="IPR019734">
    <property type="entry name" value="TPR_rpt"/>
</dbReference>
<dbReference type="RefSeq" id="WP_220209755.1">
    <property type="nucleotide sequence ID" value="NZ_BNJK01000002.1"/>
</dbReference>
<dbReference type="SUPFAM" id="SSF56112">
    <property type="entry name" value="Protein kinase-like (PK-like)"/>
    <property type="match status" value="1"/>
</dbReference>
<comment type="caution">
    <text evidence="5">The sequence shown here is derived from an EMBL/GenBank/DDBJ whole genome shotgun (WGS) entry which is preliminary data.</text>
</comment>
<dbReference type="Pfam" id="PF00069">
    <property type="entry name" value="Pkinase"/>
    <property type="match status" value="1"/>
</dbReference>
<dbReference type="InterPro" id="IPR011990">
    <property type="entry name" value="TPR-like_helical_dom_sf"/>
</dbReference>
<dbReference type="InterPro" id="IPR002182">
    <property type="entry name" value="NB-ARC"/>
</dbReference>
<dbReference type="InterPro" id="IPR027417">
    <property type="entry name" value="P-loop_NTPase"/>
</dbReference>
<dbReference type="Pfam" id="PF13424">
    <property type="entry name" value="TPR_12"/>
    <property type="match status" value="2"/>
</dbReference>
<feature type="binding site" evidence="3">
    <location>
        <position position="42"/>
    </location>
    <ligand>
        <name>ATP</name>
        <dbReference type="ChEBI" id="CHEBI:30616"/>
    </ligand>
</feature>
<dbReference type="InterPro" id="IPR000719">
    <property type="entry name" value="Prot_kinase_dom"/>
</dbReference>
<dbReference type="EMBL" id="BNJK01000002">
    <property type="protein sequence ID" value="GHO99094.1"/>
    <property type="molecule type" value="Genomic_DNA"/>
</dbReference>
<keyword evidence="6" id="KW-1185">Reference proteome</keyword>
<dbReference type="PANTHER" id="PTHR47691">
    <property type="entry name" value="REGULATOR-RELATED"/>
    <property type="match status" value="1"/>
</dbReference>
<evidence type="ECO:0000256" key="2">
    <source>
        <dbReference type="ARBA" id="ARBA00022840"/>
    </source>
</evidence>
<dbReference type="GO" id="GO:0005524">
    <property type="term" value="F:ATP binding"/>
    <property type="evidence" value="ECO:0007669"/>
    <property type="project" value="UniProtKB-UniRule"/>
</dbReference>
<dbReference type="GO" id="GO:0004672">
    <property type="term" value="F:protein kinase activity"/>
    <property type="evidence" value="ECO:0007669"/>
    <property type="project" value="InterPro"/>
</dbReference>
<dbReference type="CDD" id="cd14014">
    <property type="entry name" value="STKc_PknB_like"/>
    <property type="match status" value="1"/>
</dbReference>
<proteinExistence type="predicted"/>
<evidence type="ECO:0000259" key="4">
    <source>
        <dbReference type="PROSITE" id="PS50011"/>
    </source>
</evidence>
<name>A0A8J3IWE6_9CHLR</name>
<sequence length="1072" mass="118121">MQNISVGEQLGNYRLVRLLGQGGYAQVYLGEQIYLGNEAAIKVLHAQLADQDMERFRFEARTIAHLEHPHIVRILDFGVEGNTPFLVMSYAPHGSLRQMHPRGTRLPLTKVVTYVEQTALALQHAHEHKLIHRDIKPDNLLVGRSHEIMLCDFGIAVIEENSRSYAARDTVGTVAYMAPEQMLGHPCSASDQYALGIVVYEWLCGERPFQGSFIEVSTQHHLRQPSSLCEKVPDLPLEVEQVVLKSLAKDPEQRFPDILAFASALAQAADQSRKTTGEAMFLLSTAEREQSAYQQARLYNLPVPTTILVGREQEVAAISELLRRPDIRLVTLTGPGGVGKTRLSIHVAARLSRQFSDGVFLVSLAPVSDPALVAPAIAEALGIGKVSNQSPFTLLQAAFKEKQFLLLLDNFEQVVDAAAVVAELLTACPDLKVMVTSRVMLHVRGEHEFAVLPLTFPDLTHLPDVHTLAQYEAVALFVQRAQEVKLNFQLTSANASSVAAICTRLDGLPLAIELAAARCKHFPLPTLLARLEQGLAVLAGGARDLPDRQKTLRNTLAWSYNLLEPAEQQIFRRLAVCVGGCSLEAAEVVGTAAGALAGDILDMLSSLVDKSLLRQEDYGETDLRFQMLHVLREFGLECLDEAGETEITRTAHATYFLALVEQAEPHLTNGDQGWWLDRLEQEHENLRVALGWLLKEAEETAGIKRRERTEQALRICSALYWFWYTRGHIREGRMFLERAMLLQEKVALPIRARALAAAGELAFAQDDLERAEMLGSESLALFRALGDQRGAAASLDLLGGIAWIQNAYVLARTHYEEAIALFQQIGDDWGRGRCLQVVARVCNAQGDYAQAGTLLEESLEIYQALGDKKRLSWGLQLLARVLFASQSDLFEAYALAKQSMEICRELGDKPGLAYALSPLGEILAQQGNSAQARILAEESVTIFKELGDKSGTAEALLSLAHVATSQHDLPAAYAYYKESMAILKTIGNQELLVACLDGIAEVLATQEEVLRAIQLWGMNQTLRKTIGVPLAPVYQAAYEQAKTAARLLVGEAAFAEMWAQGQVMSLEQAFVL</sequence>
<dbReference type="InterPro" id="IPR058852">
    <property type="entry name" value="HTH_77"/>
</dbReference>
<evidence type="ECO:0000313" key="6">
    <source>
        <dbReference type="Proteomes" id="UP000597444"/>
    </source>
</evidence>
<reference evidence="5" key="1">
    <citation type="submission" date="2020-10" db="EMBL/GenBank/DDBJ databases">
        <title>Taxonomic study of unclassified bacteria belonging to the class Ktedonobacteria.</title>
        <authorList>
            <person name="Yabe S."/>
            <person name="Wang C.M."/>
            <person name="Zheng Y."/>
            <person name="Sakai Y."/>
            <person name="Cavaletti L."/>
            <person name="Monciardini P."/>
            <person name="Donadio S."/>
        </authorList>
    </citation>
    <scope>NUCLEOTIDE SEQUENCE</scope>
    <source>
        <strain evidence="5">ID150040</strain>
    </source>
</reference>
<evidence type="ECO:0000256" key="3">
    <source>
        <dbReference type="PROSITE-ProRule" id="PRU10141"/>
    </source>
</evidence>
<evidence type="ECO:0000256" key="1">
    <source>
        <dbReference type="ARBA" id="ARBA00022741"/>
    </source>
</evidence>
<dbReference type="Pfam" id="PF25872">
    <property type="entry name" value="HTH_77"/>
    <property type="match status" value="1"/>
</dbReference>
<evidence type="ECO:0000313" key="5">
    <source>
        <dbReference type="EMBL" id="GHO99094.1"/>
    </source>
</evidence>
<dbReference type="PRINTS" id="PR00364">
    <property type="entry name" value="DISEASERSIST"/>
</dbReference>
<dbReference type="PROSITE" id="PS00108">
    <property type="entry name" value="PROTEIN_KINASE_ST"/>
    <property type="match status" value="1"/>
</dbReference>
<dbReference type="SUPFAM" id="SSF48452">
    <property type="entry name" value="TPR-like"/>
    <property type="match status" value="2"/>
</dbReference>
<dbReference type="Gene3D" id="1.10.510.10">
    <property type="entry name" value="Transferase(Phosphotransferase) domain 1"/>
    <property type="match status" value="1"/>
</dbReference>
<dbReference type="InterPro" id="IPR017441">
    <property type="entry name" value="Protein_kinase_ATP_BS"/>
</dbReference>
<dbReference type="PROSITE" id="PS00107">
    <property type="entry name" value="PROTEIN_KINASE_ATP"/>
    <property type="match status" value="1"/>
</dbReference>
<dbReference type="Pfam" id="PF00931">
    <property type="entry name" value="NB-ARC"/>
    <property type="match status" value="1"/>
</dbReference>
<keyword evidence="1 3" id="KW-0547">Nucleotide-binding</keyword>
<dbReference type="SMART" id="SM00028">
    <property type="entry name" value="TPR"/>
    <property type="match status" value="5"/>
</dbReference>
<dbReference type="Gene3D" id="3.30.200.20">
    <property type="entry name" value="Phosphorylase Kinase, domain 1"/>
    <property type="match status" value="1"/>
</dbReference>
<dbReference type="PANTHER" id="PTHR47691:SF3">
    <property type="entry name" value="HTH-TYPE TRANSCRIPTIONAL REGULATOR RV0890C-RELATED"/>
    <property type="match status" value="1"/>
</dbReference>
<gene>
    <name evidence="5" type="ORF">KSF_091420</name>
</gene>
<dbReference type="PROSITE" id="PS50011">
    <property type="entry name" value="PROTEIN_KINASE_DOM"/>
    <property type="match status" value="1"/>
</dbReference>
<feature type="domain" description="Protein kinase" evidence="4">
    <location>
        <begin position="13"/>
        <end position="266"/>
    </location>
</feature>
<organism evidence="5 6">
    <name type="scientific">Reticulibacter mediterranei</name>
    <dbReference type="NCBI Taxonomy" id="2778369"/>
    <lineage>
        <taxon>Bacteria</taxon>
        <taxon>Bacillati</taxon>
        <taxon>Chloroflexota</taxon>
        <taxon>Ktedonobacteria</taxon>
        <taxon>Ktedonobacterales</taxon>
        <taxon>Reticulibacteraceae</taxon>
        <taxon>Reticulibacter</taxon>
    </lineage>
</organism>